<keyword evidence="15" id="KW-1185">Reference proteome</keyword>
<evidence type="ECO:0000256" key="2">
    <source>
        <dbReference type="ARBA" id="ARBA00008472"/>
    </source>
</evidence>
<dbReference type="EMBL" id="JAVRHY010000004">
    <property type="protein sequence ID" value="MDT0617977.1"/>
    <property type="molecule type" value="Genomic_DNA"/>
</dbReference>
<keyword evidence="8 12" id="KW-1133">Transmembrane helix</keyword>
<name>A0ABU3B6B2_9GAMM</name>
<evidence type="ECO:0000256" key="12">
    <source>
        <dbReference type="HAMAP-Rule" id="MF_01394"/>
    </source>
</evidence>
<dbReference type="Gene3D" id="1.20.58.1610">
    <property type="entry name" value="NADH:ubiquinone/plastoquinone oxidoreductase, chain 3"/>
    <property type="match status" value="1"/>
</dbReference>
<keyword evidence="6 12" id="KW-0874">Quinone</keyword>
<keyword evidence="5 12" id="KW-0812">Transmembrane</keyword>
<gene>
    <name evidence="14" type="primary">ndhC</name>
    <name evidence="12" type="synonym">nuoA</name>
    <name evidence="14" type="ORF">RM531_05790</name>
</gene>
<dbReference type="HAMAP" id="MF_01394">
    <property type="entry name" value="NDH1_NuoA"/>
    <property type="match status" value="1"/>
</dbReference>
<comment type="caution">
    <text evidence="14">The sequence shown here is derived from an EMBL/GenBank/DDBJ whole genome shotgun (WGS) entry which is preliminary data.</text>
</comment>
<dbReference type="Proteomes" id="UP001259982">
    <property type="component" value="Unassembled WGS sequence"/>
</dbReference>
<evidence type="ECO:0000256" key="4">
    <source>
        <dbReference type="ARBA" id="ARBA00022475"/>
    </source>
</evidence>
<dbReference type="InterPro" id="IPR000440">
    <property type="entry name" value="NADH_UbQ/plastoQ_OxRdtase_su3"/>
</dbReference>
<evidence type="ECO:0000313" key="15">
    <source>
        <dbReference type="Proteomes" id="UP001259982"/>
    </source>
</evidence>
<feature type="transmembrane region" description="Helical" evidence="12">
    <location>
        <begin position="12"/>
        <end position="32"/>
    </location>
</feature>
<comment type="similarity">
    <text evidence="2 12 13">Belongs to the complex I subunit 3 family.</text>
</comment>
<evidence type="ECO:0000256" key="3">
    <source>
        <dbReference type="ARBA" id="ARBA00022448"/>
    </source>
</evidence>
<keyword evidence="10 12" id="KW-0830">Ubiquinone</keyword>
<dbReference type="GO" id="GO:0050136">
    <property type="term" value="F:NADH dehydrogenase (quinone) (non-electrogenic) activity"/>
    <property type="evidence" value="ECO:0007669"/>
    <property type="project" value="UniProtKB-EC"/>
</dbReference>
<evidence type="ECO:0000256" key="8">
    <source>
        <dbReference type="ARBA" id="ARBA00022989"/>
    </source>
</evidence>
<evidence type="ECO:0000256" key="7">
    <source>
        <dbReference type="ARBA" id="ARBA00022967"/>
    </source>
</evidence>
<keyword evidence="4 12" id="KW-1003">Cell membrane</keyword>
<keyword evidence="9 12" id="KW-0520">NAD</keyword>
<proteinExistence type="inferred from homology"/>
<keyword evidence="3 12" id="KW-0813">Transport</keyword>
<accession>A0ABU3B6B2</accession>
<keyword evidence="7 12" id="KW-1278">Translocase</keyword>
<feature type="transmembrane region" description="Helical" evidence="12">
    <location>
        <begin position="95"/>
        <end position="114"/>
    </location>
</feature>
<comment type="catalytic activity">
    <reaction evidence="12 13">
        <text>a quinone + NADH + 5 H(+)(in) = a quinol + NAD(+) + 4 H(+)(out)</text>
        <dbReference type="Rhea" id="RHEA:57888"/>
        <dbReference type="ChEBI" id="CHEBI:15378"/>
        <dbReference type="ChEBI" id="CHEBI:24646"/>
        <dbReference type="ChEBI" id="CHEBI:57540"/>
        <dbReference type="ChEBI" id="CHEBI:57945"/>
        <dbReference type="ChEBI" id="CHEBI:132124"/>
    </reaction>
</comment>
<reference evidence="14 15" key="1">
    <citation type="submission" date="2023-09" db="EMBL/GenBank/DDBJ databases">
        <authorList>
            <person name="Rey-Velasco X."/>
        </authorList>
    </citation>
    <scope>NUCLEOTIDE SEQUENCE [LARGE SCALE GENOMIC DNA]</scope>
    <source>
        <strain evidence="14 15">P385</strain>
    </source>
</reference>
<sequence length="138" mass="15135">MSPLTESASAIWPLLAYTVAVLGMIGLMLGLSHVLGGRHQDRVTGEPYESGVKPVGNARLRYSAKFYLVAIFFVLFDLEVVFLFAWGVAATEVGWPGYAGAMVFLFILTVALVYEWRLGALDWGARPDRKRAAGRLTP</sequence>
<feature type="transmembrane region" description="Helical" evidence="12">
    <location>
        <begin position="66"/>
        <end position="89"/>
    </location>
</feature>
<evidence type="ECO:0000256" key="1">
    <source>
        <dbReference type="ARBA" id="ARBA00004141"/>
    </source>
</evidence>
<dbReference type="RefSeq" id="WP_311657973.1">
    <property type="nucleotide sequence ID" value="NZ_JAVRHY010000004.1"/>
</dbReference>
<organism evidence="14 15">
    <name type="scientific">Spectribacter acetivorans</name>
    <dbReference type="NCBI Taxonomy" id="3075603"/>
    <lineage>
        <taxon>Bacteria</taxon>
        <taxon>Pseudomonadati</taxon>
        <taxon>Pseudomonadota</taxon>
        <taxon>Gammaproteobacteria</taxon>
        <taxon>Salinisphaerales</taxon>
        <taxon>Salinisphaeraceae</taxon>
        <taxon>Spectribacter</taxon>
    </lineage>
</organism>
<evidence type="ECO:0000256" key="13">
    <source>
        <dbReference type="RuleBase" id="RU003639"/>
    </source>
</evidence>
<evidence type="ECO:0000256" key="5">
    <source>
        <dbReference type="ARBA" id="ARBA00022692"/>
    </source>
</evidence>
<evidence type="ECO:0000256" key="9">
    <source>
        <dbReference type="ARBA" id="ARBA00023027"/>
    </source>
</evidence>
<dbReference type="EC" id="7.1.1.-" evidence="12"/>
<dbReference type="PANTHER" id="PTHR11058:SF21">
    <property type="entry name" value="NADH-QUINONE OXIDOREDUCTASE SUBUNIT A"/>
    <property type="match status" value="1"/>
</dbReference>
<evidence type="ECO:0000256" key="6">
    <source>
        <dbReference type="ARBA" id="ARBA00022719"/>
    </source>
</evidence>
<comment type="subunit">
    <text evidence="12">NDH-1 is composed of 14 different subunits. Subunits NuoA, H, J, K, L, M, N constitute the membrane sector of the complex.</text>
</comment>
<comment type="function">
    <text evidence="12">NDH-1 shuttles electrons from NADH, via FMN and iron-sulfur (Fe-S) centers, to quinones in the respiratory chain. The immediate electron acceptor for the enzyme in this species is believed to be ubiquinone. Couples the redox reaction to proton translocation (for every two electrons transferred, four hydrogen ions are translocated across the cytoplasmic membrane), and thus conserves the redox energy in a proton gradient.</text>
</comment>
<keyword evidence="11 12" id="KW-0472">Membrane</keyword>
<evidence type="ECO:0000256" key="10">
    <source>
        <dbReference type="ARBA" id="ARBA00023075"/>
    </source>
</evidence>
<comment type="subcellular location">
    <subcellularLocation>
        <location evidence="12 13">Cell membrane</location>
        <topology evidence="12 13">Multi-pass membrane protein</topology>
    </subcellularLocation>
    <subcellularLocation>
        <location evidence="1">Membrane</location>
        <topology evidence="1">Multi-pass membrane protein</topology>
    </subcellularLocation>
</comment>
<dbReference type="InterPro" id="IPR023043">
    <property type="entry name" value="NAD(P)H_OxRDtase_bac/plastid"/>
</dbReference>
<evidence type="ECO:0000256" key="11">
    <source>
        <dbReference type="ARBA" id="ARBA00023136"/>
    </source>
</evidence>
<keyword evidence="14" id="KW-0560">Oxidoreductase</keyword>
<dbReference type="Pfam" id="PF00507">
    <property type="entry name" value="Oxidored_q4"/>
    <property type="match status" value="1"/>
</dbReference>
<protein>
    <recommendedName>
        <fullName evidence="12">NADH-quinone oxidoreductase subunit A</fullName>
        <ecNumber evidence="12">7.1.1.-</ecNumber>
    </recommendedName>
    <alternativeName>
        <fullName evidence="12">NADH dehydrogenase I subunit A</fullName>
    </alternativeName>
    <alternativeName>
        <fullName evidence="12">NDH-1 subunit A</fullName>
    </alternativeName>
    <alternativeName>
        <fullName evidence="12">NUO1</fullName>
    </alternativeName>
</protein>
<dbReference type="InterPro" id="IPR038430">
    <property type="entry name" value="NDAH_ubi_oxred_su3_sf"/>
</dbReference>
<dbReference type="PANTHER" id="PTHR11058">
    <property type="entry name" value="NADH-UBIQUINONE OXIDOREDUCTASE CHAIN 3"/>
    <property type="match status" value="1"/>
</dbReference>
<evidence type="ECO:0000313" key="14">
    <source>
        <dbReference type="EMBL" id="MDT0617977.1"/>
    </source>
</evidence>